<reference evidence="5 6" key="1">
    <citation type="submission" date="2016-08" db="EMBL/GenBank/DDBJ databases">
        <authorList>
            <person name="Seilhamer J.J."/>
        </authorList>
    </citation>
    <scope>NUCLEOTIDE SEQUENCE [LARGE SCALE GENOMIC DNA]</scope>
    <source>
        <strain evidence="5">ING2-E5A</strain>
    </source>
</reference>
<dbReference type="PRINTS" id="PR01657">
    <property type="entry name" value="MCMFAMILY"/>
</dbReference>
<dbReference type="Gene3D" id="3.40.50.300">
    <property type="entry name" value="P-loop containing nucleotide triphosphate hydrolases"/>
    <property type="match status" value="1"/>
</dbReference>
<dbReference type="Pfam" id="PF13541">
    <property type="entry name" value="ChlI"/>
    <property type="match status" value="1"/>
</dbReference>
<dbReference type="GO" id="GO:0005524">
    <property type="term" value="F:ATP binding"/>
    <property type="evidence" value="ECO:0007669"/>
    <property type="project" value="UniProtKB-KW"/>
</dbReference>
<dbReference type="Gene3D" id="3.30.230.10">
    <property type="match status" value="1"/>
</dbReference>
<evidence type="ECO:0000256" key="3">
    <source>
        <dbReference type="ARBA" id="ARBA00022840"/>
    </source>
</evidence>
<evidence type="ECO:0000256" key="1">
    <source>
        <dbReference type="ARBA" id="ARBA00006354"/>
    </source>
</evidence>
<dbReference type="Proteomes" id="UP000178485">
    <property type="component" value="Chromosome i"/>
</dbReference>
<keyword evidence="2" id="KW-0547">Nucleotide-binding</keyword>
<dbReference type="RefSeq" id="WP_071135942.1">
    <property type="nucleotide sequence ID" value="NZ_JAQVII010000123.1"/>
</dbReference>
<dbReference type="InterPro" id="IPR045006">
    <property type="entry name" value="CHLI-like"/>
</dbReference>
<dbReference type="GO" id="GO:0003677">
    <property type="term" value="F:DNA binding"/>
    <property type="evidence" value="ECO:0007669"/>
    <property type="project" value="InterPro"/>
</dbReference>
<sequence>MLVKVFGAAVQGINATPITIEVNCTKGIKFFLVGLPDTSVKESHKRIISAIQVSGYKFPRQQIVINMSPADIRKEGSAYDLPLAIGILASSETIKAEKLSDYLIMGELSLDGSILPIKGALPIAIMAKEQGFKGFILPSENAREAAVVEGLEVFGVDNICQVARFFNGELELETTTVNIGEEFLKGQSTFELDFSDVKGQENVKRALEVAAAGGHNLIMIGPPGAGKSMMAKRLSSILPPFTMEEALETTKIHSVAGKLEKGISLMSHRPFRSPHHTISDVAMVGGGSYPQPGEISLAHNGILFLDELPEFNRSVLEVMRQPLENRKITVSRARYSVEYPASFMMVAAMNPCPCGYYNHPERACVCPGGAVQKYLNRVSGPLLDRIDIHVEITPVPFEKISDSTPGERSSEICKRVVKARQIQAERFRKIPGIYCNAQMTSKMVRRYAAPEAAGLQLLGTAMERLSLSARAYERILKVSRTIADLDDSPHVLPVHLAEAINYRNLDRSNWAG</sequence>
<protein>
    <recommendedName>
        <fullName evidence="4">AAA+ ATPase domain-containing protein</fullName>
    </recommendedName>
</protein>
<dbReference type="PANTHER" id="PTHR32039:SF7">
    <property type="entry name" value="COMPETENCE PROTEIN COMM"/>
    <property type="match status" value="1"/>
</dbReference>
<dbReference type="Pfam" id="PF01078">
    <property type="entry name" value="Mg_chelatase"/>
    <property type="match status" value="1"/>
</dbReference>
<dbReference type="InterPro" id="IPR027417">
    <property type="entry name" value="P-loop_NTPase"/>
</dbReference>
<dbReference type="AlphaFoldDB" id="A0A1G4G3W3"/>
<dbReference type="InterPro" id="IPR000523">
    <property type="entry name" value="Mg_chelatse_chII-like_cat_dom"/>
</dbReference>
<dbReference type="InterPro" id="IPR014721">
    <property type="entry name" value="Ribsml_uS5_D2-typ_fold_subgr"/>
</dbReference>
<accession>A0A1G4G3W3</accession>
<evidence type="ECO:0000313" key="5">
    <source>
        <dbReference type="EMBL" id="SCM55458.1"/>
    </source>
</evidence>
<dbReference type="NCBIfam" id="TIGR00368">
    <property type="entry name" value="YifB family Mg chelatase-like AAA ATPase"/>
    <property type="match status" value="1"/>
</dbReference>
<dbReference type="InterPro" id="IPR001208">
    <property type="entry name" value="MCM_dom"/>
</dbReference>
<keyword evidence="6" id="KW-1185">Reference proteome</keyword>
<evidence type="ECO:0000313" key="6">
    <source>
        <dbReference type="Proteomes" id="UP000178485"/>
    </source>
</evidence>
<organism evidence="5 6">
    <name type="scientific">Petrimonas mucosa</name>
    <dbReference type="NCBI Taxonomy" id="1642646"/>
    <lineage>
        <taxon>Bacteria</taxon>
        <taxon>Pseudomonadati</taxon>
        <taxon>Bacteroidota</taxon>
        <taxon>Bacteroidia</taxon>
        <taxon>Bacteroidales</taxon>
        <taxon>Dysgonomonadaceae</taxon>
        <taxon>Petrimonas</taxon>
    </lineage>
</organism>
<dbReference type="PANTHER" id="PTHR32039">
    <property type="entry name" value="MAGNESIUM-CHELATASE SUBUNIT CHLI"/>
    <property type="match status" value="1"/>
</dbReference>
<dbReference type="SUPFAM" id="SSF52540">
    <property type="entry name" value="P-loop containing nucleoside triphosphate hydrolases"/>
    <property type="match status" value="1"/>
</dbReference>
<dbReference type="KEGG" id="pmuc:ING2E5A_0385"/>
<evidence type="ECO:0000256" key="2">
    <source>
        <dbReference type="ARBA" id="ARBA00022741"/>
    </source>
</evidence>
<proteinExistence type="inferred from homology"/>
<dbReference type="InterPro" id="IPR025158">
    <property type="entry name" value="Mg_chelat-rel_C"/>
</dbReference>
<dbReference type="EMBL" id="LT608328">
    <property type="protein sequence ID" value="SCM55458.1"/>
    <property type="molecule type" value="Genomic_DNA"/>
</dbReference>
<comment type="similarity">
    <text evidence="1">Belongs to the Mg-chelatase subunits D/I family. ComM subfamily.</text>
</comment>
<feature type="domain" description="AAA+ ATPase" evidence="4">
    <location>
        <begin position="213"/>
        <end position="396"/>
    </location>
</feature>
<dbReference type="InterPro" id="IPR020568">
    <property type="entry name" value="Ribosomal_Su5_D2-typ_SF"/>
</dbReference>
<dbReference type="InterPro" id="IPR003593">
    <property type="entry name" value="AAA+_ATPase"/>
</dbReference>
<dbReference type="SUPFAM" id="SSF54211">
    <property type="entry name" value="Ribosomal protein S5 domain 2-like"/>
    <property type="match status" value="1"/>
</dbReference>
<keyword evidence="3" id="KW-0067">ATP-binding</keyword>
<dbReference type="InterPro" id="IPR025943">
    <property type="entry name" value="Sigma_54_int_dom_ATP-bd_2"/>
</dbReference>
<gene>
    <name evidence="5" type="primary">yifB</name>
    <name evidence="5" type="ORF">ING2E5A_0385</name>
</gene>
<dbReference type="Pfam" id="PF13335">
    <property type="entry name" value="Mg_chelatase_C"/>
    <property type="match status" value="1"/>
</dbReference>
<dbReference type="InterPro" id="IPR004482">
    <property type="entry name" value="Mg_chelat-rel"/>
</dbReference>
<evidence type="ECO:0000259" key="4">
    <source>
        <dbReference type="SMART" id="SM00382"/>
    </source>
</evidence>
<name>A0A1G4G3W3_9BACT</name>
<dbReference type="PROSITE" id="PS00676">
    <property type="entry name" value="SIGMA54_INTERACT_2"/>
    <property type="match status" value="1"/>
</dbReference>
<dbReference type="STRING" id="1642646.ING2E5A_0385"/>
<dbReference type="SMART" id="SM00382">
    <property type="entry name" value="AAA"/>
    <property type="match status" value="1"/>
</dbReference>